<evidence type="ECO:0000313" key="1">
    <source>
        <dbReference type="EMBL" id="SJZ95433.1"/>
    </source>
</evidence>
<keyword evidence="1" id="KW-0378">Hydrolase</keyword>
<dbReference type="Gene3D" id="3.30.1240.10">
    <property type="match status" value="1"/>
</dbReference>
<gene>
    <name evidence="1" type="ORF">SAMN02745191_2187</name>
</gene>
<dbReference type="Gene3D" id="3.40.50.1000">
    <property type="entry name" value="HAD superfamily/HAD-like"/>
    <property type="match status" value="1"/>
</dbReference>
<sequence>MKLFVTDLDGTLYPKKEVSNPNQFEDNLKAVHKWIEQGNKFAVATARGVHHYEVLCKKIGLTPIFIGANGAQIRYENGEVIAKTIPISIFIDLCKLITQHKINASVATGINKQWVWSSKDCYPLDCEVKPPYINDVVVMDVEDIDITLGTERIQIFVSKEKRDELRAFLESKNYPVTITTSDVDLIDIGPLNSSKGIAIEEICNHYGIAKENLVVAGDSENDITMFEVTDHSYCIDHAEPDVLNSAKHTVASVEEIIKLEI</sequence>
<dbReference type="GO" id="GO:0000287">
    <property type="term" value="F:magnesium ion binding"/>
    <property type="evidence" value="ECO:0007669"/>
    <property type="project" value="TreeGrafter"/>
</dbReference>
<dbReference type="PANTHER" id="PTHR10000:SF8">
    <property type="entry name" value="HAD SUPERFAMILY HYDROLASE-LIKE, TYPE 3"/>
    <property type="match status" value="1"/>
</dbReference>
<reference evidence="2" key="1">
    <citation type="submission" date="2017-02" db="EMBL/GenBank/DDBJ databases">
        <authorList>
            <person name="Varghese N."/>
            <person name="Submissions S."/>
        </authorList>
    </citation>
    <scope>NUCLEOTIDE SEQUENCE [LARGE SCALE GENOMIC DNA]</scope>
    <source>
        <strain evidence="2">ATCC 25662</strain>
    </source>
</reference>
<dbReference type="STRING" id="118967.SAMN02745191_2187"/>
<protein>
    <submittedName>
        <fullName evidence="1">Cof subfamily of IIB subfamily of haloacid dehalogenase superfamily/HAD-superfamily hydrolase, subfamily IIB</fullName>
    </submittedName>
</protein>
<name>A0A1T4PV97_9FIRM</name>
<dbReference type="InterPro" id="IPR036412">
    <property type="entry name" value="HAD-like_sf"/>
</dbReference>
<dbReference type="PANTHER" id="PTHR10000">
    <property type="entry name" value="PHOSPHOSERINE PHOSPHATASE"/>
    <property type="match status" value="1"/>
</dbReference>
<dbReference type="Proteomes" id="UP000243297">
    <property type="component" value="Unassembled WGS sequence"/>
</dbReference>
<proteinExistence type="predicted"/>
<dbReference type="RefSeq" id="WP_078712580.1">
    <property type="nucleotide sequence ID" value="NZ_FUWY01000007.1"/>
</dbReference>
<dbReference type="EMBL" id="FUWY01000007">
    <property type="protein sequence ID" value="SJZ95433.1"/>
    <property type="molecule type" value="Genomic_DNA"/>
</dbReference>
<organism evidence="1 2">
    <name type="scientific">Anaerorhabdus furcosa</name>
    <dbReference type="NCBI Taxonomy" id="118967"/>
    <lineage>
        <taxon>Bacteria</taxon>
        <taxon>Bacillati</taxon>
        <taxon>Bacillota</taxon>
        <taxon>Erysipelotrichia</taxon>
        <taxon>Erysipelotrichales</taxon>
        <taxon>Erysipelotrichaceae</taxon>
        <taxon>Anaerorhabdus</taxon>
    </lineage>
</organism>
<evidence type="ECO:0000313" key="2">
    <source>
        <dbReference type="Proteomes" id="UP000243297"/>
    </source>
</evidence>
<dbReference type="GO" id="GO:0016791">
    <property type="term" value="F:phosphatase activity"/>
    <property type="evidence" value="ECO:0007669"/>
    <property type="project" value="UniProtKB-ARBA"/>
</dbReference>
<dbReference type="AlphaFoldDB" id="A0A1T4PV97"/>
<dbReference type="SUPFAM" id="SSF56784">
    <property type="entry name" value="HAD-like"/>
    <property type="match status" value="1"/>
</dbReference>
<dbReference type="OrthoDB" id="9801609at2"/>
<dbReference type="NCBIfam" id="TIGR01484">
    <property type="entry name" value="HAD-SF-IIB"/>
    <property type="match status" value="1"/>
</dbReference>
<keyword evidence="2" id="KW-1185">Reference proteome</keyword>
<dbReference type="InterPro" id="IPR023214">
    <property type="entry name" value="HAD_sf"/>
</dbReference>
<accession>A0A1T4PV97</accession>
<dbReference type="InterPro" id="IPR006379">
    <property type="entry name" value="HAD-SF_hydro_IIB"/>
</dbReference>
<dbReference type="Pfam" id="PF08282">
    <property type="entry name" value="Hydrolase_3"/>
    <property type="match status" value="1"/>
</dbReference>
<dbReference type="GO" id="GO:0005829">
    <property type="term" value="C:cytosol"/>
    <property type="evidence" value="ECO:0007669"/>
    <property type="project" value="TreeGrafter"/>
</dbReference>